<keyword evidence="7" id="KW-0675">Receptor</keyword>
<dbReference type="Proteomes" id="UP000759131">
    <property type="component" value="Unassembled WGS sequence"/>
</dbReference>
<dbReference type="InterPro" id="IPR019594">
    <property type="entry name" value="Glu/Gly-bd"/>
</dbReference>
<dbReference type="GO" id="GO:0015276">
    <property type="term" value="F:ligand-gated monoatomic ion channel activity"/>
    <property type="evidence" value="ECO:0007669"/>
    <property type="project" value="InterPro"/>
</dbReference>
<dbReference type="OrthoDB" id="6501534at2759"/>
<dbReference type="GO" id="GO:0016020">
    <property type="term" value="C:membrane"/>
    <property type="evidence" value="ECO:0007669"/>
    <property type="project" value="UniProtKB-SubCell"/>
</dbReference>
<accession>A0A7R9Q1A9</accession>
<evidence type="ECO:0000256" key="9">
    <source>
        <dbReference type="ARBA" id="ARBA00023286"/>
    </source>
</evidence>
<evidence type="ECO:0000313" key="13">
    <source>
        <dbReference type="Proteomes" id="UP000759131"/>
    </source>
</evidence>
<evidence type="ECO:0000256" key="6">
    <source>
        <dbReference type="ARBA" id="ARBA00023136"/>
    </source>
</evidence>
<keyword evidence="6" id="KW-0472">Membrane</keyword>
<dbReference type="EMBL" id="OC860460">
    <property type="protein sequence ID" value="CAD7628599.1"/>
    <property type="molecule type" value="Genomic_DNA"/>
</dbReference>
<organism evidence="12">
    <name type="scientific">Medioppia subpectinata</name>
    <dbReference type="NCBI Taxonomy" id="1979941"/>
    <lineage>
        <taxon>Eukaryota</taxon>
        <taxon>Metazoa</taxon>
        <taxon>Ecdysozoa</taxon>
        <taxon>Arthropoda</taxon>
        <taxon>Chelicerata</taxon>
        <taxon>Arachnida</taxon>
        <taxon>Acari</taxon>
        <taxon>Acariformes</taxon>
        <taxon>Sarcoptiformes</taxon>
        <taxon>Oribatida</taxon>
        <taxon>Brachypylina</taxon>
        <taxon>Oppioidea</taxon>
        <taxon>Oppiidae</taxon>
        <taxon>Medioppia</taxon>
    </lineage>
</organism>
<keyword evidence="9" id="KW-1071">Ligand-gated ion channel</keyword>
<evidence type="ECO:0000259" key="11">
    <source>
        <dbReference type="Pfam" id="PF10613"/>
    </source>
</evidence>
<feature type="domain" description="Ionotropic glutamate receptor L-glutamate and glycine-binding" evidence="11">
    <location>
        <begin position="3"/>
        <end position="69"/>
    </location>
</feature>
<keyword evidence="13" id="KW-1185">Reference proteome</keyword>
<proteinExistence type="predicted"/>
<keyword evidence="4" id="KW-1133">Transmembrane helix</keyword>
<dbReference type="Gene3D" id="3.40.190.10">
    <property type="entry name" value="Periplasmic binding protein-like II"/>
    <property type="match status" value="1"/>
</dbReference>
<sequence>MKQLSVATNENAPYMSGVKRYISDKTQAIDGIDGQLLRTLSQCFNFTYRLVDCNRQWGNRLPNNTWDGL</sequence>
<dbReference type="AlphaFoldDB" id="A0A7R9Q1A9"/>
<dbReference type="Pfam" id="PF10613">
    <property type="entry name" value="Lig_chan-Glu_bd"/>
    <property type="match status" value="1"/>
</dbReference>
<name>A0A7R9Q1A9_9ACAR</name>
<evidence type="ECO:0000256" key="5">
    <source>
        <dbReference type="ARBA" id="ARBA00023065"/>
    </source>
</evidence>
<protein>
    <recommendedName>
        <fullName evidence="11">Ionotropic glutamate receptor L-glutamate and glycine-binding domain-containing protein</fullName>
    </recommendedName>
</protein>
<evidence type="ECO:0000256" key="8">
    <source>
        <dbReference type="ARBA" id="ARBA00023180"/>
    </source>
</evidence>
<keyword evidence="5" id="KW-0406">Ion transport</keyword>
<evidence type="ECO:0000313" key="12">
    <source>
        <dbReference type="EMBL" id="CAD7628599.1"/>
    </source>
</evidence>
<evidence type="ECO:0000256" key="2">
    <source>
        <dbReference type="ARBA" id="ARBA00022448"/>
    </source>
</evidence>
<evidence type="ECO:0000256" key="3">
    <source>
        <dbReference type="ARBA" id="ARBA00022692"/>
    </source>
</evidence>
<keyword evidence="2" id="KW-0813">Transport</keyword>
<evidence type="ECO:0000256" key="10">
    <source>
        <dbReference type="ARBA" id="ARBA00023303"/>
    </source>
</evidence>
<evidence type="ECO:0000256" key="1">
    <source>
        <dbReference type="ARBA" id="ARBA00004141"/>
    </source>
</evidence>
<keyword evidence="8" id="KW-0325">Glycoprotein</keyword>
<dbReference type="EMBL" id="CAJPIZ010005885">
    <property type="protein sequence ID" value="CAG2109029.1"/>
    <property type="molecule type" value="Genomic_DNA"/>
</dbReference>
<comment type="subcellular location">
    <subcellularLocation>
        <location evidence="1">Membrane</location>
        <topology evidence="1">Multi-pass membrane protein</topology>
    </subcellularLocation>
</comment>
<keyword evidence="10" id="KW-0407">Ion channel</keyword>
<reference evidence="12" key="1">
    <citation type="submission" date="2020-11" db="EMBL/GenBank/DDBJ databases">
        <authorList>
            <person name="Tran Van P."/>
        </authorList>
    </citation>
    <scope>NUCLEOTIDE SEQUENCE</scope>
</reference>
<evidence type="ECO:0000256" key="7">
    <source>
        <dbReference type="ARBA" id="ARBA00023170"/>
    </source>
</evidence>
<evidence type="ECO:0000256" key="4">
    <source>
        <dbReference type="ARBA" id="ARBA00022989"/>
    </source>
</evidence>
<keyword evidence="3" id="KW-0812">Transmembrane</keyword>
<gene>
    <name evidence="12" type="ORF">OSB1V03_LOCUS9020</name>
</gene>